<dbReference type="PANTHER" id="PTHR32338">
    <property type="entry name" value="N-ACETYL-GAMMA-GLUTAMYL-PHOSPHATE REDUCTASE, CHLOROPLASTIC-RELATED-RELATED"/>
    <property type="match status" value="1"/>
</dbReference>
<protein>
    <recommendedName>
        <fullName evidence="5">N-acetyl-gamma-glutamyl-phosphate reductase</fullName>
        <shortName evidence="5">AGPR</shortName>
        <ecNumber evidence="5">1.2.1.38</ecNumber>
    </recommendedName>
    <alternativeName>
        <fullName evidence="5">N-acetyl-glutamate semialdehyde dehydrogenase</fullName>
        <shortName evidence="5">NAGSA dehydrogenase</shortName>
    </alternativeName>
</protein>
<dbReference type="Pfam" id="PF22698">
    <property type="entry name" value="Semialdhyde_dhC_1"/>
    <property type="match status" value="1"/>
</dbReference>
<evidence type="ECO:0000256" key="1">
    <source>
        <dbReference type="ARBA" id="ARBA00022571"/>
    </source>
</evidence>
<keyword evidence="3 5" id="KW-0521">NADP</keyword>
<dbReference type="Gene3D" id="3.30.360.10">
    <property type="entry name" value="Dihydrodipicolinate Reductase, domain 2"/>
    <property type="match status" value="1"/>
</dbReference>
<comment type="function">
    <text evidence="5">Catalyzes the NADPH-dependent reduction of N-acetyl-5-glutamyl phosphate to yield N-acetyl-L-glutamate 5-semialdehyde.</text>
</comment>
<keyword evidence="4 5" id="KW-0560">Oxidoreductase</keyword>
<evidence type="ECO:0000313" key="9">
    <source>
        <dbReference type="EMBL" id="EHO42485.1"/>
    </source>
</evidence>
<dbReference type="GO" id="GO:0070401">
    <property type="term" value="F:NADP+ binding"/>
    <property type="evidence" value="ECO:0007669"/>
    <property type="project" value="InterPro"/>
</dbReference>
<dbReference type="UniPathway" id="UPA00068">
    <property type="reaction ID" value="UER00108"/>
</dbReference>
<dbReference type="EMBL" id="CP018099">
    <property type="protein sequence ID" value="APF18483.1"/>
    <property type="molecule type" value="Genomic_DNA"/>
</dbReference>
<dbReference type="InterPro" id="IPR058924">
    <property type="entry name" value="AGPR_dimerisation_dom"/>
</dbReference>
<keyword evidence="5" id="KW-0963">Cytoplasm</keyword>
<dbReference type="Pfam" id="PF01118">
    <property type="entry name" value="Semialdhyde_dh"/>
    <property type="match status" value="1"/>
</dbReference>
<dbReference type="RefSeq" id="WP_006929835.1">
    <property type="nucleotide sequence ID" value="NZ_CM001402.1"/>
</dbReference>
<reference evidence="9 10" key="1">
    <citation type="submission" date="2011-09" db="EMBL/GenBank/DDBJ databases">
        <title>The permanent draft genome of Caldithrix abyssi DSM 13497.</title>
        <authorList>
            <consortium name="US DOE Joint Genome Institute (JGI-PGF)"/>
            <person name="Lucas S."/>
            <person name="Han J."/>
            <person name="Lapidus A."/>
            <person name="Bruce D."/>
            <person name="Goodwin L."/>
            <person name="Pitluck S."/>
            <person name="Peters L."/>
            <person name="Kyrpides N."/>
            <person name="Mavromatis K."/>
            <person name="Ivanova N."/>
            <person name="Mikhailova N."/>
            <person name="Chertkov O."/>
            <person name="Detter J.C."/>
            <person name="Tapia R."/>
            <person name="Han C."/>
            <person name="Land M."/>
            <person name="Hauser L."/>
            <person name="Markowitz V."/>
            <person name="Cheng J.-F."/>
            <person name="Hugenholtz P."/>
            <person name="Woyke T."/>
            <person name="Wu D."/>
            <person name="Spring S."/>
            <person name="Brambilla E."/>
            <person name="Klenk H.-P."/>
            <person name="Eisen J.A."/>
        </authorList>
    </citation>
    <scope>NUCLEOTIDE SEQUENCE [LARGE SCALE GENOMIC DNA]</scope>
    <source>
        <strain evidence="9 10">DSM 13497</strain>
    </source>
</reference>
<evidence type="ECO:0000256" key="5">
    <source>
        <dbReference type="HAMAP-Rule" id="MF_00150"/>
    </source>
</evidence>
<dbReference type="EMBL" id="CM001402">
    <property type="protein sequence ID" value="EHO42485.1"/>
    <property type="molecule type" value="Genomic_DNA"/>
</dbReference>
<dbReference type="NCBIfam" id="TIGR01850">
    <property type="entry name" value="argC"/>
    <property type="match status" value="1"/>
</dbReference>
<evidence type="ECO:0000256" key="6">
    <source>
        <dbReference type="PROSITE-ProRule" id="PRU10010"/>
    </source>
</evidence>
<evidence type="ECO:0000313" key="11">
    <source>
        <dbReference type="Proteomes" id="UP000183868"/>
    </source>
</evidence>
<dbReference type="GO" id="GO:0051287">
    <property type="term" value="F:NAD binding"/>
    <property type="evidence" value="ECO:0007669"/>
    <property type="project" value="InterPro"/>
</dbReference>
<dbReference type="SUPFAM" id="SSF55347">
    <property type="entry name" value="Glyceraldehyde-3-phosphate dehydrogenase-like, C-terminal domain"/>
    <property type="match status" value="1"/>
</dbReference>
<comment type="catalytic activity">
    <reaction evidence="5">
        <text>N-acetyl-L-glutamate 5-semialdehyde + phosphate + NADP(+) = N-acetyl-L-glutamyl 5-phosphate + NADPH + H(+)</text>
        <dbReference type="Rhea" id="RHEA:21588"/>
        <dbReference type="ChEBI" id="CHEBI:15378"/>
        <dbReference type="ChEBI" id="CHEBI:29123"/>
        <dbReference type="ChEBI" id="CHEBI:43474"/>
        <dbReference type="ChEBI" id="CHEBI:57783"/>
        <dbReference type="ChEBI" id="CHEBI:57936"/>
        <dbReference type="ChEBI" id="CHEBI:58349"/>
        <dbReference type="EC" id="1.2.1.38"/>
    </reaction>
</comment>
<feature type="domain" description="Semialdehyde dehydrogenase NAD-binding" evidence="7">
    <location>
        <begin position="3"/>
        <end position="123"/>
    </location>
</feature>
<dbReference type="InterPro" id="IPR050085">
    <property type="entry name" value="AGPR"/>
</dbReference>
<dbReference type="GO" id="GO:0003942">
    <property type="term" value="F:N-acetyl-gamma-glutamyl-phosphate reductase activity"/>
    <property type="evidence" value="ECO:0007669"/>
    <property type="project" value="UniProtKB-UniRule"/>
</dbReference>
<dbReference type="InterPro" id="IPR036291">
    <property type="entry name" value="NAD(P)-bd_dom_sf"/>
</dbReference>
<dbReference type="GO" id="GO:0006526">
    <property type="term" value="P:L-arginine biosynthetic process"/>
    <property type="evidence" value="ECO:0007669"/>
    <property type="project" value="UniProtKB-UniRule"/>
</dbReference>
<dbReference type="STRING" id="880073.Cabys_1734"/>
<comment type="subcellular location">
    <subcellularLocation>
        <location evidence="5">Cytoplasm</location>
    </subcellularLocation>
</comment>
<dbReference type="PROSITE" id="PS01224">
    <property type="entry name" value="ARGC"/>
    <property type="match status" value="1"/>
</dbReference>
<evidence type="ECO:0000313" key="8">
    <source>
        <dbReference type="EMBL" id="APF18483.1"/>
    </source>
</evidence>
<keyword evidence="1 5" id="KW-0055">Arginine biosynthesis</keyword>
<comment type="pathway">
    <text evidence="5">Amino-acid biosynthesis; L-arginine biosynthesis; N(2)-acetyl-L-ornithine from L-glutamate: step 3/4.</text>
</comment>
<dbReference type="CDD" id="cd17895">
    <property type="entry name" value="AGPR_1_N"/>
    <property type="match status" value="1"/>
</dbReference>
<dbReference type="EC" id="1.2.1.38" evidence="5"/>
<dbReference type="PANTHER" id="PTHR32338:SF10">
    <property type="entry name" value="N-ACETYL-GAMMA-GLUTAMYL-PHOSPHATE REDUCTASE, CHLOROPLASTIC-RELATED"/>
    <property type="match status" value="1"/>
</dbReference>
<name>H1XRZ2_CALAY</name>
<dbReference type="HAMAP" id="MF_00150">
    <property type="entry name" value="ArgC_type1"/>
    <property type="match status" value="1"/>
</dbReference>
<dbReference type="Gene3D" id="3.40.50.720">
    <property type="entry name" value="NAD(P)-binding Rossmann-like Domain"/>
    <property type="match status" value="1"/>
</dbReference>
<dbReference type="AlphaFoldDB" id="H1XRZ2"/>
<dbReference type="KEGG" id="caby:Cabys_1734"/>
<dbReference type="InterPro" id="IPR023013">
    <property type="entry name" value="AGPR_AS"/>
</dbReference>
<dbReference type="eggNOG" id="COG0002">
    <property type="taxonomic scope" value="Bacteria"/>
</dbReference>
<dbReference type="GO" id="GO:0005737">
    <property type="term" value="C:cytoplasm"/>
    <property type="evidence" value="ECO:0007669"/>
    <property type="project" value="UniProtKB-SubCell"/>
</dbReference>
<proteinExistence type="inferred from homology"/>
<dbReference type="PaxDb" id="880073-Calab_2878"/>
<evidence type="ECO:0000256" key="4">
    <source>
        <dbReference type="ARBA" id="ARBA00023002"/>
    </source>
</evidence>
<reference evidence="8 11" key="2">
    <citation type="submission" date="2016-11" db="EMBL/GenBank/DDBJ databases">
        <title>Genomic analysis of Caldithrix abyssi and proposal of a novel bacterial phylum Caldithrichaeota.</title>
        <authorList>
            <person name="Kublanov I."/>
            <person name="Sigalova O."/>
            <person name="Gavrilov S."/>
            <person name="Lebedinsky A."/>
            <person name="Ivanova N."/>
            <person name="Daum C."/>
            <person name="Reddy T."/>
            <person name="Klenk H.P."/>
            <person name="Goker M."/>
            <person name="Reva O."/>
            <person name="Miroshnichenko M."/>
            <person name="Kyprides N."/>
            <person name="Woyke T."/>
            <person name="Gelfand M."/>
        </authorList>
    </citation>
    <scope>NUCLEOTIDE SEQUENCE [LARGE SCALE GENOMIC DNA]</scope>
    <source>
        <strain evidence="8 11">LF13</strain>
    </source>
</reference>
<dbReference type="Proteomes" id="UP000004671">
    <property type="component" value="Chromosome"/>
</dbReference>
<evidence type="ECO:0000259" key="7">
    <source>
        <dbReference type="SMART" id="SM00859"/>
    </source>
</evidence>
<dbReference type="SMART" id="SM00859">
    <property type="entry name" value="Semialdhyde_dh"/>
    <property type="match status" value="1"/>
</dbReference>
<keyword evidence="2 5" id="KW-0028">Amino-acid biosynthesis</keyword>
<accession>H1XRZ2</accession>
<feature type="active site" evidence="5 6">
    <location>
        <position position="131"/>
    </location>
</feature>
<dbReference type="Proteomes" id="UP000183868">
    <property type="component" value="Chromosome"/>
</dbReference>
<comment type="similarity">
    <text evidence="5">Belongs to the NAGSA dehydrogenase family. Type 1 subfamily.</text>
</comment>
<dbReference type="InterPro" id="IPR000706">
    <property type="entry name" value="AGPR_type-1"/>
</dbReference>
<gene>
    <name evidence="5 8" type="primary">argC</name>
    <name evidence="8" type="ORF">Cabys_1734</name>
    <name evidence="9" type="ORF">Calab_2878</name>
</gene>
<sequence length="321" mass="35028">MIRAGIVGGAGYVGGELLRILLNHPWVELAFVHSRSQAGKPLTDVHKDLIGETKMCFSETILPDVDVLFLSMGHGASAEFLQKTNLKSGIKIIDLSRDFRLKTTDNDFVYGLPEAFKDQIKTASKVANPGCFATAIELALLPLAAGGLLQAEAHVSAITGSSGAGQAHSETTHFTWRSGNVSLYKPFKHQHLEEIKQTLQRVGSGEQPVIRFVPMRGSFTRGILAAVYTKAKLNLKEARSLYEAYFLQHPFVFVVEANPDVKQVVNTNKALLHLIKEDDQLLIISVIDNLIKGAAGQAVQNMNLMFGLAENVGLHLKPSAY</sequence>
<organism evidence="9 10">
    <name type="scientific">Caldithrix abyssi DSM 13497</name>
    <dbReference type="NCBI Taxonomy" id="880073"/>
    <lineage>
        <taxon>Bacteria</taxon>
        <taxon>Pseudomonadati</taxon>
        <taxon>Calditrichota</taxon>
        <taxon>Calditrichia</taxon>
        <taxon>Calditrichales</taxon>
        <taxon>Calditrichaceae</taxon>
        <taxon>Caldithrix</taxon>
    </lineage>
</organism>
<dbReference type="SUPFAM" id="SSF51735">
    <property type="entry name" value="NAD(P)-binding Rossmann-fold domains"/>
    <property type="match status" value="1"/>
</dbReference>
<dbReference type="HOGENOM" id="CLU_006384_0_1_0"/>
<evidence type="ECO:0000256" key="2">
    <source>
        <dbReference type="ARBA" id="ARBA00022605"/>
    </source>
</evidence>
<evidence type="ECO:0000256" key="3">
    <source>
        <dbReference type="ARBA" id="ARBA00022857"/>
    </source>
</evidence>
<dbReference type="InterPro" id="IPR000534">
    <property type="entry name" value="Semialdehyde_DH_NAD-bd"/>
</dbReference>
<evidence type="ECO:0000313" key="10">
    <source>
        <dbReference type="Proteomes" id="UP000004671"/>
    </source>
</evidence>
<keyword evidence="10" id="KW-1185">Reference proteome</keyword>
<dbReference type="OrthoDB" id="9801289at2"/>